<feature type="region of interest" description="Disordered" evidence="1">
    <location>
        <begin position="1"/>
        <end position="24"/>
    </location>
</feature>
<evidence type="ECO:0000313" key="2">
    <source>
        <dbReference type="EMBL" id="GAU93119.1"/>
    </source>
</evidence>
<name>A0A1D1UTZ7_RAMVA</name>
<reference evidence="2 3" key="1">
    <citation type="journal article" date="2016" name="Nat. Commun.">
        <title>Extremotolerant tardigrade genome and improved radiotolerance of human cultured cells by tardigrade-unique protein.</title>
        <authorList>
            <person name="Hashimoto T."/>
            <person name="Horikawa D.D."/>
            <person name="Saito Y."/>
            <person name="Kuwahara H."/>
            <person name="Kozuka-Hata H."/>
            <person name="Shin-I T."/>
            <person name="Minakuchi Y."/>
            <person name="Ohishi K."/>
            <person name="Motoyama A."/>
            <person name="Aizu T."/>
            <person name="Enomoto A."/>
            <person name="Kondo K."/>
            <person name="Tanaka S."/>
            <person name="Hara Y."/>
            <person name="Koshikawa S."/>
            <person name="Sagara H."/>
            <person name="Miura T."/>
            <person name="Yokobori S."/>
            <person name="Miyagawa K."/>
            <person name="Suzuki Y."/>
            <person name="Kubo T."/>
            <person name="Oyama M."/>
            <person name="Kohara Y."/>
            <person name="Fujiyama A."/>
            <person name="Arakawa K."/>
            <person name="Katayama T."/>
            <person name="Toyoda A."/>
            <person name="Kunieda T."/>
        </authorList>
    </citation>
    <scope>NUCLEOTIDE SEQUENCE [LARGE SCALE GENOMIC DNA]</scope>
    <source>
        <strain evidence="2 3">YOKOZUNA-1</strain>
    </source>
</reference>
<comment type="caution">
    <text evidence="2">The sequence shown here is derived from an EMBL/GenBank/DDBJ whole genome shotgun (WGS) entry which is preliminary data.</text>
</comment>
<sequence>MAATPDTLRRVQSSDPRDDAQSQRHHQIFRQALKAEKFDVALCTGVKLRSNKRMKLKAIREWLHYLNIYLRNLRPDQILLSGWLAGESTDYADTVQRSIMLLRPDFIPVLIQTCLSLHPKDDRHLVSLFLELTQDGYSWKDMVSFVLTMAVKDNKAFHSAAKYRSTCEKLSSMRKMFMLNSTHTGDNPFFDGVAEDLTNDGVYLRKREEEALFPAGDPYIRLTDLDCEIIIAQVSEAICLADKKRGLQLLPGTDASVAHGLYRRAMDLKLFRSALLLVRYCGIGITTTVFTEFAKWVILVTTLVKEHWEKFAVESGFFLDRLDLLEEEKVYQKGHETPEAYVERCVGFIESALVDLYLEQGTLEDLKAIFECYINAGMVPFLLLDQQIVDPRNFSEMLWYLLAQKGQTNLLCRYMVDWACAATGGNSIATSGAVSLVPRDKLEVPYIHVQLHDALERYFIGGGTEAKEMWNTLQAILKHEDSEVFNYAQKSRLAISYSSAMSDEEMEAG</sequence>
<dbReference type="AlphaFoldDB" id="A0A1D1UTZ7"/>
<keyword evidence="3" id="KW-1185">Reference proteome</keyword>
<gene>
    <name evidence="2" type="primary">RvY_05106-1</name>
    <name evidence="2" type="synonym">RvY_05106.1</name>
    <name evidence="2" type="ORF">RvY_05106</name>
</gene>
<evidence type="ECO:0000256" key="1">
    <source>
        <dbReference type="SAM" id="MobiDB-lite"/>
    </source>
</evidence>
<dbReference type="OrthoDB" id="10065289at2759"/>
<evidence type="ECO:0000313" key="3">
    <source>
        <dbReference type="Proteomes" id="UP000186922"/>
    </source>
</evidence>
<organism evidence="2 3">
    <name type="scientific">Ramazzottius varieornatus</name>
    <name type="common">Water bear</name>
    <name type="synonym">Tardigrade</name>
    <dbReference type="NCBI Taxonomy" id="947166"/>
    <lineage>
        <taxon>Eukaryota</taxon>
        <taxon>Metazoa</taxon>
        <taxon>Ecdysozoa</taxon>
        <taxon>Tardigrada</taxon>
        <taxon>Eutardigrada</taxon>
        <taxon>Parachela</taxon>
        <taxon>Hypsibioidea</taxon>
        <taxon>Ramazzottiidae</taxon>
        <taxon>Ramazzottius</taxon>
    </lineage>
</organism>
<dbReference type="EMBL" id="BDGG01000002">
    <property type="protein sequence ID" value="GAU93119.1"/>
    <property type="molecule type" value="Genomic_DNA"/>
</dbReference>
<dbReference type="Proteomes" id="UP000186922">
    <property type="component" value="Unassembled WGS sequence"/>
</dbReference>
<proteinExistence type="predicted"/>
<accession>A0A1D1UTZ7</accession>
<protein>
    <submittedName>
        <fullName evidence="2">Uncharacterized protein</fullName>
    </submittedName>
</protein>